<dbReference type="InterPro" id="IPR041916">
    <property type="entry name" value="Anti_sigma_zinc_sf"/>
</dbReference>
<reference evidence="6 7" key="1">
    <citation type="submission" date="2019-12" db="EMBL/GenBank/DDBJ databases">
        <title>Sequence classification of anaerobic respiratory reductive dehalogenases: First we see many, then we see few.</title>
        <authorList>
            <person name="Molenda O."/>
            <person name="Puentes Jacome L.A."/>
            <person name="Cao X."/>
            <person name="Nesbo C.L."/>
            <person name="Tang S."/>
            <person name="Morson N."/>
            <person name="Patron J."/>
            <person name="Lomheim L."/>
            <person name="Wishart D.S."/>
            <person name="Edwards E.A."/>
        </authorList>
    </citation>
    <scope>NUCLEOTIDE SEQUENCE [LARGE SCALE GENOMIC DNA]</scope>
    <source>
        <strain evidence="6 7">12DCA</strain>
    </source>
</reference>
<sequence>MICSFENDLQAYLDGELNKEARKALMIHLEQCPSCRDQLAELDSLGKWSDQVFSQAFFPDACVSSPEQANPESAWARFSRAVSADSPAADTPESESTRLPINPSSPLIPSLTNGSPAYFERSWKTLMKKYRKLTTGLVAAVLLVAFLMVPQVRTYAGELLALFRADKIQMVTITPQDIQQIENFFESGKNTPIDIKDIGKIAIAEGDFEQKVYASAAEAKAGGVSLPASPEGYTVSNVCVQSAAKVDMTLNTDTINAAMKNLGSEAFFDNSLNGKTFSVMWPGFTDINYQGSSAQPFANFAYTVMNSPEIQAPSLTDIDKLRTTLLQLPFIPENIRSQLAGIDDWQNTLPIPAIQGTTEIDRTEKVMVNGGDGVFILAKDHSALLLWENAGQLHSLRANLTAGADGNSVKADLLKLAENF</sequence>
<proteinExistence type="inferred from homology"/>
<dbReference type="Proteomes" id="UP000430508">
    <property type="component" value="Chromosome"/>
</dbReference>
<gene>
    <name evidence="6" type="ORF">GQ588_03900</name>
</gene>
<evidence type="ECO:0000256" key="1">
    <source>
        <dbReference type="ARBA" id="ARBA00024353"/>
    </source>
</evidence>
<keyword evidence="4" id="KW-0472">Membrane</keyword>
<dbReference type="EMBL" id="CP046996">
    <property type="protein sequence ID" value="QGZ99849.1"/>
    <property type="molecule type" value="Genomic_DNA"/>
</dbReference>
<feature type="domain" description="Putative zinc-finger" evidence="5">
    <location>
        <begin position="8"/>
        <end position="36"/>
    </location>
</feature>
<dbReference type="Pfam" id="PF13490">
    <property type="entry name" value="zf-HC2"/>
    <property type="match status" value="1"/>
</dbReference>
<dbReference type="Gene3D" id="1.10.10.1320">
    <property type="entry name" value="Anti-sigma factor, zinc-finger domain"/>
    <property type="match status" value="1"/>
</dbReference>
<keyword evidence="4" id="KW-1133">Transmembrane helix</keyword>
<dbReference type="RefSeq" id="WP_019226227.1">
    <property type="nucleotide sequence ID" value="NZ_CP046996.1"/>
</dbReference>
<evidence type="ECO:0000313" key="6">
    <source>
        <dbReference type="EMBL" id="QGZ99849.1"/>
    </source>
</evidence>
<evidence type="ECO:0000256" key="3">
    <source>
        <dbReference type="SAM" id="MobiDB-lite"/>
    </source>
</evidence>
<dbReference type="AlphaFoldDB" id="A0A857DEZ2"/>
<dbReference type="InterPro" id="IPR027383">
    <property type="entry name" value="Znf_put"/>
</dbReference>
<evidence type="ECO:0000313" key="7">
    <source>
        <dbReference type="Proteomes" id="UP000430508"/>
    </source>
</evidence>
<organism evidence="6 7">
    <name type="scientific">Dehalobacter restrictus</name>
    <dbReference type="NCBI Taxonomy" id="55583"/>
    <lineage>
        <taxon>Bacteria</taxon>
        <taxon>Bacillati</taxon>
        <taxon>Bacillota</taxon>
        <taxon>Clostridia</taxon>
        <taxon>Eubacteriales</taxon>
        <taxon>Desulfitobacteriaceae</taxon>
        <taxon>Dehalobacter</taxon>
    </lineage>
</organism>
<accession>A0A857DEZ2</accession>
<feature type="transmembrane region" description="Helical" evidence="4">
    <location>
        <begin position="130"/>
        <end position="149"/>
    </location>
</feature>
<evidence type="ECO:0000256" key="4">
    <source>
        <dbReference type="SAM" id="Phobius"/>
    </source>
</evidence>
<evidence type="ECO:0000256" key="2">
    <source>
        <dbReference type="ARBA" id="ARBA00024438"/>
    </source>
</evidence>
<feature type="region of interest" description="Disordered" evidence="3">
    <location>
        <begin position="86"/>
        <end position="106"/>
    </location>
</feature>
<evidence type="ECO:0000259" key="5">
    <source>
        <dbReference type="Pfam" id="PF13490"/>
    </source>
</evidence>
<keyword evidence="4" id="KW-0812">Transmembrane</keyword>
<comment type="similarity">
    <text evidence="1">Belongs to the zinc-associated anti-sigma factor (ZAS) superfamily. Anti-sigma-W factor family.</text>
</comment>
<protein>
    <recommendedName>
        <fullName evidence="2">Anti-sigma-W factor RsiW</fullName>
    </recommendedName>
</protein>
<name>A0A857DEZ2_9FIRM</name>